<dbReference type="GO" id="GO:0005886">
    <property type="term" value="C:plasma membrane"/>
    <property type="evidence" value="ECO:0007669"/>
    <property type="project" value="TreeGrafter"/>
</dbReference>
<evidence type="ECO:0000256" key="1">
    <source>
        <dbReference type="ARBA" id="ARBA00004479"/>
    </source>
</evidence>
<dbReference type="GO" id="GO:0098609">
    <property type="term" value="P:cell-cell adhesion"/>
    <property type="evidence" value="ECO:0007669"/>
    <property type="project" value="TreeGrafter"/>
</dbReference>
<comment type="subcellular location">
    <subcellularLocation>
        <location evidence="1">Membrane</location>
        <topology evidence="1">Single-pass type I membrane protein</topology>
    </subcellularLocation>
</comment>
<keyword evidence="8" id="KW-1185">Reference proteome</keyword>
<organism evidence="8 9">
    <name type="scientific">Ascaris lumbricoides</name>
    <name type="common">Giant roundworm</name>
    <dbReference type="NCBI Taxonomy" id="6252"/>
    <lineage>
        <taxon>Eukaryota</taxon>
        <taxon>Metazoa</taxon>
        <taxon>Ecdysozoa</taxon>
        <taxon>Nematoda</taxon>
        <taxon>Chromadorea</taxon>
        <taxon>Rhabditida</taxon>
        <taxon>Spirurina</taxon>
        <taxon>Ascaridomorpha</taxon>
        <taxon>Ascaridoidea</taxon>
        <taxon>Ascarididae</taxon>
        <taxon>Ascaris</taxon>
    </lineage>
</organism>
<evidence type="ECO:0000313" key="9">
    <source>
        <dbReference type="WBParaSite" id="ALUE_0000967001-mRNA-1"/>
    </source>
</evidence>
<accession>A0A9J2PI30</accession>
<keyword evidence="4" id="KW-0325">Glycoprotein</keyword>
<keyword evidence="6" id="KW-1133">Transmembrane helix</keyword>
<dbReference type="SUPFAM" id="SSF48726">
    <property type="entry name" value="Immunoglobulin"/>
    <property type="match status" value="2"/>
</dbReference>
<dbReference type="InterPro" id="IPR003599">
    <property type="entry name" value="Ig_sub"/>
</dbReference>
<sequence>MTSTKRKHGLIAFIFNTTLITIADSNFSNCLAIDLNRAELSGGDDGQGAPIMRIRSDGEMQSSSNTFRIETTRSISTARRCSDVFARSRKHPYRRRETRLLSATIFTSLVLAINIPLVTSFSNEDYAYRSLSHRGGGGGEGKGGMEEVNGFGAEYENKYGYPSMGAMAASNSYSRVKRSEVVFSDQETNGTHTSQPILPTHLQNAHRPRLRNDQVRSYQHMVVFAFTATLNNGGQQAISLSEKTHVIALHRGDQLKLSCLARLFGIGDDLDVQWWKDGHIIAASNATIMISNDDDDQLGTYRCIAEVATFSTDLFSAYFFSRMKRAADMPAGWLLSSAIVVRRALPVVFVSHPQSVMVVSNTTIRLECATSIANQPWQTIRWYRNNAPLNLLQLKNSFKIYTTNNFSVLHIIGTAPNDSGQYHCESGTARSEVANLTVLSHRICKYFSLRVISI</sequence>
<dbReference type="InterPro" id="IPR036179">
    <property type="entry name" value="Ig-like_dom_sf"/>
</dbReference>
<dbReference type="Gene3D" id="2.60.40.10">
    <property type="entry name" value="Immunoglobulins"/>
    <property type="match status" value="2"/>
</dbReference>
<proteinExistence type="predicted"/>
<feature type="domain" description="Ig-like" evidence="7">
    <location>
        <begin position="346"/>
        <end position="437"/>
    </location>
</feature>
<dbReference type="InterPro" id="IPR013783">
    <property type="entry name" value="Ig-like_fold"/>
</dbReference>
<dbReference type="SMART" id="SM00408">
    <property type="entry name" value="IGc2"/>
    <property type="match status" value="2"/>
</dbReference>
<dbReference type="InterPro" id="IPR051275">
    <property type="entry name" value="Cell_adhesion_signaling"/>
</dbReference>
<dbReference type="SMART" id="SM00409">
    <property type="entry name" value="IG"/>
    <property type="match status" value="2"/>
</dbReference>
<evidence type="ECO:0000256" key="6">
    <source>
        <dbReference type="SAM" id="Phobius"/>
    </source>
</evidence>
<feature type="domain" description="Ig-like" evidence="7">
    <location>
        <begin position="252"/>
        <end position="316"/>
    </location>
</feature>
<keyword evidence="3" id="KW-1015">Disulfide bond</keyword>
<dbReference type="PANTHER" id="PTHR11640">
    <property type="entry name" value="NEPHRIN"/>
    <property type="match status" value="1"/>
</dbReference>
<name>A0A9J2PI30_ASCLU</name>
<reference evidence="9" key="1">
    <citation type="submission" date="2023-03" db="UniProtKB">
        <authorList>
            <consortium name="WormBaseParasite"/>
        </authorList>
    </citation>
    <scope>IDENTIFICATION</scope>
</reference>
<dbReference type="GO" id="GO:0005911">
    <property type="term" value="C:cell-cell junction"/>
    <property type="evidence" value="ECO:0007669"/>
    <property type="project" value="TreeGrafter"/>
</dbReference>
<dbReference type="InterPro" id="IPR003598">
    <property type="entry name" value="Ig_sub2"/>
</dbReference>
<evidence type="ECO:0000256" key="5">
    <source>
        <dbReference type="ARBA" id="ARBA00023319"/>
    </source>
</evidence>
<evidence type="ECO:0000256" key="3">
    <source>
        <dbReference type="ARBA" id="ARBA00023157"/>
    </source>
</evidence>
<dbReference type="InterPro" id="IPR007110">
    <property type="entry name" value="Ig-like_dom"/>
</dbReference>
<dbReference type="GO" id="GO:0050839">
    <property type="term" value="F:cell adhesion molecule binding"/>
    <property type="evidence" value="ECO:0007669"/>
    <property type="project" value="TreeGrafter"/>
</dbReference>
<evidence type="ECO:0000259" key="7">
    <source>
        <dbReference type="PROSITE" id="PS50835"/>
    </source>
</evidence>
<keyword evidence="6" id="KW-0812">Transmembrane</keyword>
<protein>
    <submittedName>
        <fullName evidence="9">Ig-like domain-containing protein</fullName>
    </submittedName>
</protein>
<dbReference type="Pfam" id="PF13927">
    <property type="entry name" value="Ig_3"/>
    <property type="match status" value="1"/>
</dbReference>
<feature type="transmembrane region" description="Helical" evidence="6">
    <location>
        <begin position="100"/>
        <end position="121"/>
    </location>
</feature>
<dbReference type="PANTHER" id="PTHR11640:SF164">
    <property type="entry name" value="MAM DOMAIN-CONTAINING GLYCOSYLPHOSPHATIDYLINOSITOL ANCHOR PROTEIN 1"/>
    <property type="match status" value="1"/>
</dbReference>
<dbReference type="PROSITE" id="PS50835">
    <property type="entry name" value="IG_LIKE"/>
    <property type="match status" value="2"/>
</dbReference>
<evidence type="ECO:0000313" key="8">
    <source>
        <dbReference type="Proteomes" id="UP000036681"/>
    </source>
</evidence>
<dbReference type="AlphaFoldDB" id="A0A9J2PI30"/>
<evidence type="ECO:0000256" key="2">
    <source>
        <dbReference type="ARBA" id="ARBA00023136"/>
    </source>
</evidence>
<evidence type="ECO:0000256" key="4">
    <source>
        <dbReference type="ARBA" id="ARBA00023180"/>
    </source>
</evidence>
<dbReference type="Proteomes" id="UP000036681">
    <property type="component" value="Unplaced"/>
</dbReference>
<keyword evidence="2 6" id="KW-0472">Membrane</keyword>
<dbReference type="WBParaSite" id="ALUE_0000967001-mRNA-1">
    <property type="protein sequence ID" value="ALUE_0000967001-mRNA-1"/>
    <property type="gene ID" value="ALUE_0000967001"/>
</dbReference>
<keyword evidence="5" id="KW-0393">Immunoglobulin domain</keyword>